<protein>
    <submittedName>
        <fullName evidence="3">Anti-sigma regulatory factor (Ser/Thr protein kinase)</fullName>
    </submittedName>
</protein>
<dbReference type="EMBL" id="JAVDYC010000001">
    <property type="protein sequence ID" value="MDR7326643.1"/>
    <property type="molecule type" value="Genomic_DNA"/>
</dbReference>
<dbReference type="Gene3D" id="3.30.750.24">
    <property type="entry name" value="STAS domain"/>
    <property type="match status" value="1"/>
</dbReference>
<accession>A0AAE3ZVA4</accession>
<reference evidence="3 4" key="1">
    <citation type="submission" date="2023-07" db="EMBL/GenBank/DDBJ databases">
        <title>Sequencing the genomes of 1000 actinobacteria strains.</title>
        <authorList>
            <person name="Klenk H.-P."/>
        </authorList>
    </citation>
    <scope>NUCLEOTIDE SEQUENCE [LARGE SCALE GENOMIC DNA]</scope>
    <source>
        <strain evidence="3 4">DSM 44711</strain>
    </source>
</reference>
<organism evidence="3 4">
    <name type="scientific">Catenuloplanes niger</name>
    <dbReference type="NCBI Taxonomy" id="587534"/>
    <lineage>
        <taxon>Bacteria</taxon>
        <taxon>Bacillati</taxon>
        <taxon>Actinomycetota</taxon>
        <taxon>Actinomycetes</taxon>
        <taxon>Micromonosporales</taxon>
        <taxon>Micromonosporaceae</taxon>
        <taxon>Catenuloplanes</taxon>
    </lineage>
</organism>
<evidence type="ECO:0000256" key="1">
    <source>
        <dbReference type="ARBA" id="ARBA00022527"/>
    </source>
</evidence>
<dbReference type="Pfam" id="PF13581">
    <property type="entry name" value="HATPase_c_2"/>
    <property type="match status" value="1"/>
</dbReference>
<dbReference type="CDD" id="cd16936">
    <property type="entry name" value="HATPase_RsbW-like"/>
    <property type="match status" value="1"/>
</dbReference>
<dbReference type="PANTHER" id="PTHR35526">
    <property type="entry name" value="ANTI-SIGMA-F FACTOR RSBW-RELATED"/>
    <property type="match status" value="1"/>
</dbReference>
<dbReference type="AlphaFoldDB" id="A0AAE3ZVA4"/>
<dbReference type="PANTHER" id="PTHR35526:SF3">
    <property type="entry name" value="ANTI-SIGMA-F FACTOR RSBW"/>
    <property type="match status" value="1"/>
</dbReference>
<keyword evidence="1" id="KW-0723">Serine/threonine-protein kinase</keyword>
<dbReference type="CDD" id="cd07043">
    <property type="entry name" value="STAS_anti-anti-sigma_factors"/>
    <property type="match status" value="1"/>
</dbReference>
<proteinExistence type="predicted"/>
<keyword evidence="1" id="KW-0808">Transferase</keyword>
<feature type="domain" description="Histidine kinase/HSP90-like ATPase" evidence="2">
    <location>
        <begin position="130"/>
        <end position="237"/>
    </location>
</feature>
<dbReference type="InterPro" id="IPR036513">
    <property type="entry name" value="STAS_dom_sf"/>
</dbReference>
<dbReference type="Gene3D" id="3.30.565.10">
    <property type="entry name" value="Histidine kinase-like ATPase, C-terminal domain"/>
    <property type="match status" value="1"/>
</dbReference>
<dbReference type="InterPro" id="IPR050267">
    <property type="entry name" value="Anti-sigma-factor_SerPK"/>
</dbReference>
<evidence type="ECO:0000259" key="2">
    <source>
        <dbReference type="Pfam" id="PF13581"/>
    </source>
</evidence>
<dbReference type="InterPro" id="IPR036890">
    <property type="entry name" value="HATPase_C_sf"/>
</dbReference>
<keyword evidence="4" id="KW-1185">Reference proteome</keyword>
<dbReference type="SUPFAM" id="SSF55874">
    <property type="entry name" value="ATPase domain of HSP90 chaperone/DNA topoisomerase II/histidine kinase"/>
    <property type="match status" value="1"/>
</dbReference>
<sequence>MVGSVRAHVESGALVVALGERADLLSAERLRRALVRCTAHHPPFVIVDCARAGRSKRLASLLNAAVLFCNARRPGITMVVSAPNVAVRRVLKGRVRMFPTLTAALTALPARRRHPARAHVRMDPEMSGASAARALVRSFCERRAIGVDVVAAGELIVSELVSNAVQHAGTALDVTVSHYRGQLRIAVADRSTRLPRFGGNEPEPGLPIRGRGLDLVARSASRCGVLLAPDGKVVWASVAVPRPRWRRTRASVAALGRVASWRPVVRRRFAAPRPVLGLRPA</sequence>
<name>A0AAE3ZVA4_9ACTN</name>
<dbReference type="GO" id="GO:0004674">
    <property type="term" value="F:protein serine/threonine kinase activity"/>
    <property type="evidence" value="ECO:0007669"/>
    <property type="project" value="UniProtKB-KW"/>
</dbReference>
<keyword evidence="1" id="KW-0418">Kinase</keyword>
<comment type="caution">
    <text evidence="3">The sequence shown here is derived from an EMBL/GenBank/DDBJ whole genome shotgun (WGS) entry which is preliminary data.</text>
</comment>
<evidence type="ECO:0000313" key="4">
    <source>
        <dbReference type="Proteomes" id="UP001183629"/>
    </source>
</evidence>
<dbReference type="RefSeq" id="WP_310422704.1">
    <property type="nucleotide sequence ID" value="NZ_JAVDYC010000001.1"/>
</dbReference>
<gene>
    <name evidence="3" type="ORF">J2S44_006893</name>
</gene>
<dbReference type="Proteomes" id="UP001183629">
    <property type="component" value="Unassembled WGS sequence"/>
</dbReference>
<dbReference type="InterPro" id="IPR003594">
    <property type="entry name" value="HATPase_dom"/>
</dbReference>
<evidence type="ECO:0000313" key="3">
    <source>
        <dbReference type="EMBL" id="MDR7326643.1"/>
    </source>
</evidence>